<dbReference type="EC" id="2.4.1.256" evidence="4 14"/>
<dbReference type="InterPro" id="IPR016900">
    <property type="entry name" value="Alg10"/>
</dbReference>
<evidence type="ECO:0000256" key="11">
    <source>
        <dbReference type="ARBA" id="ARBA00023136"/>
    </source>
</evidence>
<proteinExistence type="inferred from homology"/>
<reference evidence="16" key="3">
    <citation type="submission" date="2023-05" db="EMBL/GenBank/DDBJ databases">
        <authorList>
            <person name="Smith C.H."/>
        </authorList>
    </citation>
    <scope>NUCLEOTIDE SEQUENCE</scope>
    <source>
        <strain evidence="16">CHS0354</strain>
        <tissue evidence="16">Mantle</tissue>
    </source>
</reference>
<evidence type="ECO:0000256" key="1">
    <source>
        <dbReference type="ARBA" id="ARBA00004477"/>
    </source>
</evidence>
<dbReference type="PANTHER" id="PTHR12989">
    <property type="entry name" value="ALPHA-1,2-GLUCOSYLTRANSFERASE ALG10"/>
    <property type="match status" value="1"/>
</dbReference>
<evidence type="ECO:0000256" key="4">
    <source>
        <dbReference type="ARBA" id="ARBA00011967"/>
    </source>
</evidence>
<evidence type="ECO:0000256" key="9">
    <source>
        <dbReference type="ARBA" id="ARBA00022824"/>
    </source>
</evidence>
<dbReference type="Pfam" id="PF04922">
    <property type="entry name" value="DIE2_ALG10"/>
    <property type="match status" value="1"/>
</dbReference>
<evidence type="ECO:0000256" key="3">
    <source>
        <dbReference type="ARBA" id="ARBA00010600"/>
    </source>
</evidence>
<feature type="transmembrane region" description="Helical" evidence="14">
    <location>
        <begin position="385"/>
        <end position="405"/>
    </location>
</feature>
<accession>A0AAE0TK79</accession>
<keyword evidence="11 14" id="KW-0472">Membrane</keyword>
<protein>
    <recommendedName>
        <fullName evidence="5 14">Dol-P-Glc:Glc(2)Man(9)GlcNAc(2)-PP-Dol alpha-1,2-glucosyltransferase</fullName>
        <ecNumber evidence="4 14">2.4.1.256</ecNumber>
    </recommendedName>
</protein>
<sequence>MWKETTIALFVILTGFTFNYIYYVQPTPYMDELFHIPQAQQYCKGNFSFWDPMITTLPGLYMLSVGILAPLGPLLSLDSAQICSPLSLRLMNVFFCLSNFCLIYTILKKMCKDTSEHSDVFLKALALTSFPLLYFFSFLYYTDSGSTFFVLIMYFFCLHNNQTVAAIMGALAILFRQTNIVWVVFIAGFAVSRRLLEELKLEKKDLREELTSDQKILKATFDLLFSRTRQGQRRFIRLLWDVVKDTWMYMLIGIGFIIFLYINEGIVVGDRSHHKPCFHFPQMFYFISFTNFFASFHLISPEKLFNWLKFCVKKPLVTLSFLGVSFALVGNFTYVHEYILADNRHYTFYVWHKIYKQHPYVKYSLIPMYYCFAYNIVMSLKHKNIFWRMLFFLCTSLTIVPQKILEFRYFIIPYLIFRMNMKSEFRSGLVLELLLYMSVNIVSLYLFTQKPFIWSNSDQLQRFMW</sequence>
<feature type="transmembrane region" description="Helical" evidence="14">
    <location>
        <begin position="319"/>
        <end position="340"/>
    </location>
</feature>
<dbReference type="AlphaFoldDB" id="A0AAE0TK79"/>
<evidence type="ECO:0000256" key="6">
    <source>
        <dbReference type="ARBA" id="ARBA00022676"/>
    </source>
</evidence>
<evidence type="ECO:0000256" key="15">
    <source>
        <dbReference type="SAM" id="Coils"/>
    </source>
</evidence>
<evidence type="ECO:0000313" key="17">
    <source>
        <dbReference type="Proteomes" id="UP001195483"/>
    </source>
</evidence>
<reference evidence="16" key="2">
    <citation type="journal article" date="2021" name="Genome Biol. Evol.">
        <title>Developing a high-quality reference genome for a parasitic bivalve with doubly uniparental inheritance (Bivalvia: Unionida).</title>
        <authorList>
            <person name="Smith C.H."/>
        </authorList>
    </citation>
    <scope>NUCLEOTIDE SEQUENCE</scope>
    <source>
        <strain evidence="16">CHS0354</strain>
        <tissue evidence="16">Mantle</tissue>
    </source>
</reference>
<dbReference type="PIRSF" id="PIRSF028810">
    <property type="entry name" value="Alpha1_2_glucosyltferase_Alg10"/>
    <property type="match status" value="1"/>
</dbReference>
<evidence type="ECO:0000256" key="5">
    <source>
        <dbReference type="ARBA" id="ARBA00018512"/>
    </source>
</evidence>
<feature type="transmembrane region" description="Helical" evidence="14">
    <location>
        <begin position="7"/>
        <end position="24"/>
    </location>
</feature>
<comment type="caution">
    <text evidence="16">The sequence shown here is derived from an EMBL/GenBank/DDBJ whole genome shotgun (WGS) entry which is preliminary data.</text>
</comment>
<keyword evidence="17" id="KW-1185">Reference proteome</keyword>
<feature type="transmembrane region" description="Helical" evidence="14">
    <location>
        <begin position="89"/>
        <end position="108"/>
    </location>
</feature>
<comment type="caution">
    <text evidence="14">Lacks conserved residue(s) required for the propagation of feature annotation.</text>
</comment>
<keyword evidence="15" id="KW-0175">Coiled coil</keyword>
<comment type="similarity">
    <text evidence="3 14">Belongs to the ALG10 glucosyltransferase family.</text>
</comment>
<feature type="transmembrane region" description="Helical" evidence="14">
    <location>
        <begin position="360"/>
        <end position="378"/>
    </location>
</feature>
<dbReference type="GO" id="GO:0005789">
    <property type="term" value="C:endoplasmic reticulum membrane"/>
    <property type="evidence" value="ECO:0007669"/>
    <property type="project" value="UniProtKB-SubCell"/>
</dbReference>
<evidence type="ECO:0000256" key="10">
    <source>
        <dbReference type="ARBA" id="ARBA00022989"/>
    </source>
</evidence>
<comment type="function">
    <text evidence="12">Dol-P-Glc:Glc(2)Man(9)GlcNAc(2)-PP-Dol alpha-1,2-glucosyltransferase that operates in the biosynthetic pathway of dolichol-linked oligosaccharides, the glycan precursors employed in protein asparagine (N)-glycosylation. The assembly of dolichol-linked oligosaccharides begins on the cytosolic side of the endoplasmic reticulum membrane and finishes in its lumen. The sequential addition of sugars to dolichol pyrophosphate produces dolichol-linked oligosaccharides containing fourteen sugars, including two GlcNAcs, nine mannoses and three glucoses. Once assembled, the oligosaccharide is transferred from the lipid to nascent proteins by oligosaccharyltransferases. In the lumen of the endoplasmic reticulum, adds the third and last glucose residue from dolichyl phosphate glucose (Dol-P-Glc) onto the lipid-linked oligosaccharide intermediate Glc(2)Man(9)GlcNAc(2)-PP-Dol to produce Glc(3)Man(9)GlcNAc(2)-PP-Dol.</text>
</comment>
<organism evidence="16 17">
    <name type="scientific">Potamilus streckersoni</name>
    <dbReference type="NCBI Taxonomy" id="2493646"/>
    <lineage>
        <taxon>Eukaryota</taxon>
        <taxon>Metazoa</taxon>
        <taxon>Spiralia</taxon>
        <taxon>Lophotrochozoa</taxon>
        <taxon>Mollusca</taxon>
        <taxon>Bivalvia</taxon>
        <taxon>Autobranchia</taxon>
        <taxon>Heteroconchia</taxon>
        <taxon>Palaeoheterodonta</taxon>
        <taxon>Unionida</taxon>
        <taxon>Unionoidea</taxon>
        <taxon>Unionidae</taxon>
        <taxon>Ambleminae</taxon>
        <taxon>Lampsilini</taxon>
        <taxon>Potamilus</taxon>
    </lineage>
</organism>
<keyword evidence="6 14" id="KW-0328">Glycosyltransferase</keyword>
<feature type="coiled-coil region" evidence="15">
    <location>
        <begin position="189"/>
        <end position="216"/>
    </location>
</feature>
<name>A0AAE0TK79_9BIVA</name>
<evidence type="ECO:0000313" key="16">
    <source>
        <dbReference type="EMBL" id="KAK3612007.1"/>
    </source>
</evidence>
<dbReference type="PANTHER" id="PTHR12989:SF10">
    <property type="entry name" value="DOL-P-GLC:GLC(2)MAN(9)GLCNAC(2)-PP-DOL ALPHA-1,2-GLUCOSYLTRANSFERASE-RELATED"/>
    <property type="match status" value="1"/>
</dbReference>
<dbReference type="Proteomes" id="UP001195483">
    <property type="component" value="Unassembled WGS sequence"/>
</dbReference>
<feature type="transmembrane region" description="Helical" evidence="14">
    <location>
        <begin position="425"/>
        <end position="447"/>
    </location>
</feature>
<evidence type="ECO:0000256" key="13">
    <source>
        <dbReference type="ARBA" id="ARBA00048064"/>
    </source>
</evidence>
<evidence type="ECO:0000256" key="2">
    <source>
        <dbReference type="ARBA" id="ARBA00004922"/>
    </source>
</evidence>
<keyword evidence="8 14" id="KW-0812">Transmembrane</keyword>
<comment type="subcellular location">
    <subcellularLocation>
        <location evidence="1">Endoplasmic reticulum membrane</location>
        <topology evidence="1">Multi-pass membrane protein</topology>
    </subcellularLocation>
</comment>
<feature type="transmembrane region" description="Helical" evidence="14">
    <location>
        <begin position="59"/>
        <end position="77"/>
    </location>
</feature>
<evidence type="ECO:0000256" key="7">
    <source>
        <dbReference type="ARBA" id="ARBA00022679"/>
    </source>
</evidence>
<feature type="transmembrane region" description="Helical" evidence="14">
    <location>
        <begin position="282"/>
        <end position="299"/>
    </location>
</feature>
<feature type="transmembrane region" description="Helical" evidence="14">
    <location>
        <begin position="242"/>
        <end position="262"/>
    </location>
</feature>
<comment type="pathway">
    <text evidence="2">Protein modification; protein glycosylation.</text>
</comment>
<keyword evidence="10 14" id="KW-1133">Transmembrane helix</keyword>
<dbReference type="EMBL" id="JAEAOA010001325">
    <property type="protein sequence ID" value="KAK3612007.1"/>
    <property type="molecule type" value="Genomic_DNA"/>
</dbReference>
<dbReference type="GO" id="GO:0006488">
    <property type="term" value="P:dolichol-linked oligosaccharide biosynthetic process"/>
    <property type="evidence" value="ECO:0007669"/>
    <property type="project" value="UniProtKB-UniRule"/>
</dbReference>
<comment type="catalytic activity">
    <reaction evidence="13">
        <text>an alpha-D-Glc-(1-&gt;3)-alpha-D-Glc-(1-&gt;3)-alpha-D-Man-(1-&gt;2)-alpha-D-Man-(1-&gt;2)-alpha-D-Man-(1-&gt;3)-[alpha-D-Man-(1-&gt;2)-alpha-D-Man-(1-&gt;3)-[alpha-D-Man-(1-&gt;2)-alpha-D-Man-(1-&gt;6)]-alpha-D-Man-(1-&gt;6)]-beta-D-Man-(1-&gt;4)-beta-D-GlcNAc-(1-&gt;4)-alpha-D-GlcNAc-diphospho-di-trans,poly-cis-dolichol + a di-trans,poly-cis-dolichyl beta-D-glucosyl phosphate = a alpha-D-Glc-(1-&gt;2)-alpha-D-Glc-(1-&gt;3)-alpha-D-Glc-(1-&gt;3)-alpha-D-Man-(1-&gt;2)-alpha-D-Man-(1-&gt;2)-alpha-D-Man-(1-&gt;3)-[alpha-D-Man-(1-&gt;2)-alpha-D-Man-(1-&gt;3)-[alpha-D-Man-(1-&gt;2)-alpha-D-Man-(1-&gt;6)]-alpha-D-Man-(1-&gt;6)]-beta-D-Man-(1-&gt;4)-beta-D-GlcNAc-(1-&gt;4)-alpha-D-GlcNAc-diphospho-di-trans,poly-cis-dolichol + a di-trans,poly-cis-dolichyl phosphate + H(+)</text>
        <dbReference type="Rhea" id="RHEA:29543"/>
        <dbReference type="Rhea" id="RHEA-COMP:19498"/>
        <dbReference type="Rhea" id="RHEA-COMP:19502"/>
        <dbReference type="Rhea" id="RHEA-COMP:19512"/>
        <dbReference type="Rhea" id="RHEA-COMP:19522"/>
        <dbReference type="ChEBI" id="CHEBI:15378"/>
        <dbReference type="ChEBI" id="CHEBI:57525"/>
        <dbReference type="ChEBI" id="CHEBI:57683"/>
        <dbReference type="ChEBI" id="CHEBI:132522"/>
        <dbReference type="ChEBI" id="CHEBI:132523"/>
        <dbReference type="EC" id="2.4.1.256"/>
    </reaction>
    <physiologicalReaction direction="left-to-right" evidence="13">
        <dbReference type="Rhea" id="RHEA:29544"/>
    </physiologicalReaction>
</comment>
<gene>
    <name evidence="16" type="ORF">CHS0354_021681</name>
</gene>
<reference evidence="16" key="1">
    <citation type="journal article" date="2021" name="Genome Biol. Evol.">
        <title>A High-Quality Reference Genome for a Parasitic Bivalve with Doubly Uniparental Inheritance (Bivalvia: Unionida).</title>
        <authorList>
            <person name="Smith C.H."/>
        </authorList>
    </citation>
    <scope>NUCLEOTIDE SEQUENCE</scope>
    <source>
        <strain evidence="16">CHS0354</strain>
    </source>
</reference>
<evidence type="ECO:0000256" key="8">
    <source>
        <dbReference type="ARBA" id="ARBA00022692"/>
    </source>
</evidence>
<dbReference type="GO" id="GO:0106073">
    <property type="term" value="F:dolichyl pyrophosphate Glc2Man9GlcNAc2 alpha-1,2-glucosyltransferase activity"/>
    <property type="evidence" value="ECO:0007669"/>
    <property type="project" value="UniProtKB-UniRule"/>
</dbReference>
<evidence type="ECO:0000256" key="12">
    <source>
        <dbReference type="ARBA" id="ARBA00044727"/>
    </source>
</evidence>
<keyword evidence="9" id="KW-0256">Endoplasmic reticulum</keyword>
<evidence type="ECO:0000256" key="14">
    <source>
        <dbReference type="PIRNR" id="PIRNR028810"/>
    </source>
</evidence>
<keyword evidence="7" id="KW-0808">Transferase</keyword>